<keyword evidence="5 7" id="KW-1133">Transmembrane helix</keyword>
<dbReference type="PANTHER" id="PTHR43823">
    <property type="entry name" value="SPORULATION PROTEIN YKVU"/>
    <property type="match status" value="1"/>
</dbReference>
<comment type="subcellular location">
    <subcellularLocation>
        <location evidence="1">Cell membrane</location>
        <topology evidence="1">Multi-pass membrane protein</topology>
    </subcellularLocation>
</comment>
<evidence type="ECO:0000256" key="3">
    <source>
        <dbReference type="ARBA" id="ARBA00022475"/>
    </source>
</evidence>
<comment type="similarity">
    <text evidence="2">Belongs to the multi antimicrobial extrusion (MATE) (TC 2.A.66.1) family.</text>
</comment>
<protein>
    <submittedName>
        <fullName evidence="8">Multi antimicrobial extrusion protein</fullName>
    </submittedName>
</protein>
<proteinExistence type="inferred from homology"/>
<evidence type="ECO:0000256" key="2">
    <source>
        <dbReference type="ARBA" id="ARBA00010199"/>
    </source>
</evidence>
<comment type="caution">
    <text evidence="8">The sequence shown here is derived from an EMBL/GenBank/DDBJ whole genome shotgun (WGS) entry which is preliminary data.</text>
</comment>
<evidence type="ECO:0000256" key="5">
    <source>
        <dbReference type="ARBA" id="ARBA00022989"/>
    </source>
</evidence>
<evidence type="ECO:0000256" key="4">
    <source>
        <dbReference type="ARBA" id="ARBA00022692"/>
    </source>
</evidence>
<accession>A0A9K3CP58</accession>
<evidence type="ECO:0000256" key="1">
    <source>
        <dbReference type="ARBA" id="ARBA00004651"/>
    </source>
</evidence>
<feature type="transmembrane region" description="Helical" evidence="7">
    <location>
        <begin position="112"/>
        <end position="133"/>
    </location>
</feature>
<name>A0A9K3CP58_9EUKA</name>
<dbReference type="InterPro" id="IPR002528">
    <property type="entry name" value="MATE_fam"/>
</dbReference>
<dbReference type="PANTHER" id="PTHR43823:SF3">
    <property type="entry name" value="MULTIDRUG EXPORT PROTEIN MEPA"/>
    <property type="match status" value="1"/>
</dbReference>
<dbReference type="GO" id="GO:0005886">
    <property type="term" value="C:plasma membrane"/>
    <property type="evidence" value="ECO:0007669"/>
    <property type="project" value="UniProtKB-SubCell"/>
</dbReference>
<evidence type="ECO:0000313" key="9">
    <source>
        <dbReference type="Proteomes" id="UP000265618"/>
    </source>
</evidence>
<dbReference type="Pfam" id="PF01554">
    <property type="entry name" value="MatE"/>
    <property type="match status" value="1"/>
</dbReference>
<organism evidence="8 9">
    <name type="scientific">Kipferlia bialata</name>
    <dbReference type="NCBI Taxonomy" id="797122"/>
    <lineage>
        <taxon>Eukaryota</taxon>
        <taxon>Metamonada</taxon>
        <taxon>Carpediemonas-like organisms</taxon>
        <taxon>Kipferlia</taxon>
    </lineage>
</organism>
<sequence>MYLSVSLYTLLPQALYNLVDSIYVAQGVGTYGVGALAVFLPVEVTLYAAIGNVFGSGAAAMMARALGANDVKRAEYVLLNLLVACGAVSVIVPVVLMPWFSTFLRLFGATDAILPGAVEYGQILTVFVCSYLFGQSMPHVLRALGHERLSMRMVVASACLNMVIDPILIFGVDMGIRGV</sequence>
<feature type="transmembrane region" description="Helical" evidence="7">
    <location>
        <begin position="78"/>
        <end position="100"/>
    </location>
</feature>
<evidence type="ECO:0000256" key="7">
    <source>
        <dbReference type="SAM" id="Phobius"/>
    </source>
</evidence>
<keyword evidence="6 7" id="KW-0472">Membrane</keyword>
<evidence type="ECO:0000313" key="8">
    <source>
        <dbReference type="EMBL" id="GIQ80724.1"/>
    </source>
</evidence>
<dbReference type="GO" id="GO:0015297">
    <property type="term" value="F:antiporter activity"/>
    <property type="evidence" value="ECO:0007669"/>
    <property type="project" value="InterPro"/>
</dbReference>
<dbReference type="EMBL" id="BDIP01000227">
    <property type="protein sequence ID" value="GIQ80724.1"/>
    <property type="molecule type" value="Genomic_DNA"/>
</dbReference>
<gene>
    <name evidence="8" type="ORF">KIPB_001563</name>
</gene>
<dbReference type="Proteomes" id="UP000265618">
    <property type="component" value="Unassembled WGS sequence"/>
</dbReference>
<evidence type="ECO:0000256" key="6">
    <source>
        <dbReference type="ARBA" id="ARBA00023136"/>
    </source>
</evidence>
<feature type="transmembrane region" description="Helical" evidence="7">
    <location>
        <begin position="154"/>
        <end position="176"/>
    </location>
</feature>
<reference evidence="8 9" key="1">
    <citation type="journal article" date="2018" name="PLoS ONE">
        <title>The draft genome of Kipferlia bialata reveals reductive genome evolution in fornicate parasites.</title>
        <authorList>
            <person name="Tanifuji G."/>
            <person name="Takabayashi S."/>
            <person name="Kume K."/>
            <person name="Takagi M."/>
            <person name="Nakayama T."/>
            <person name="Kamikawa R."/>
            <person name="Inagaki Y."/>
            <person name="Hashimoto T."/>
        </authorList>
    </citation>
    <scope>NUCLEOTIDE SEQUENCE [LARGE SCALE GENOMIC DNA]</scope>
    <source>
        <strain evidence="8">NY0173</strain>
    </source>
</reference>
<keyword evidence="4 7" id="KW-0812">Transmembrane</keyword>
<dbReference type="GO" id="GO:0042910">
    <property type="term" value="F:xenobiotic transmembrane transporter activity"/>
    <property type="evidence" value="ECO:0007669"/>
    <property type="project" value="InterPro"/>
</dbReference>
<keyword evidence="3" id="KW-1003">Cell membrane</keyword>
<keyword evidence="9" id="KW-1185">Reference proteome</keyword>
<dbReference type="AlphaFoldDB" id="A0A9K3CP58"/>
<dbReference type="InterPro" id="IPR051327">
    <property type="entry name" value="MATE_MepA_subfamily"/>
</dbReference>